<evidence type="ECO:0000256" key="1">
    <source>
        <dbReference type="SAM" id="MobiDB-lite"/>
    </source>
</evidence>
<dbReference type="Gene3D" id="3.90.550.10">
    <property type="entry name" value="Spore Coat Polysaccharide Biosynthesis Protein SpsA, Chain A"/>
    <property type="match status" value="1"/>
</dbReference>
<evidence type="ECO:0000259" key="2">
    <source>
        <dbReference type="Pfam" id="PF00535"/>
    </source>
</evidence>
<dbReference type="SUPFAM" id="SSF53448">
    <property type="entry name" value="Nucleotide-diphospho-sugar transferases"/>
    <property type="match status" value="1"/>
</dbReference>
<dbReference type="OrthoDB" id="9807209at2"/>
<keyword evidence="4" id="KW-1185">Reference proteome</keyword>
<dbReference type="STRING" id="490188.SAMN04488068_1682"/>
<protein>
    <submittedName>
        <fullName evidence="3">Glycosyltransferase, GT2 family</fullName>
    </submittedName>
</protein>
<dbReference type="GO" id="GO:0016740">
    <property type="term" value="F:transferase activity"/>
    <property type="evidence" value="ECO:0007669"/>
    <property type="project" value="UniProtKB-KW"/>
</dbReference>
<feature type="domain" description="Glycosyltransferase 2-like" evidence="2">
    <location>
        <begin position="396"/>
        <end position="560"/>
    </location>
</feature>
<feature type="region of interest" description="Disordered" evidence="1">
    <location>
        <begin position="36"/>
        <end position="55"/>
    </location>
</feature>
<name>A0A1M5N8V6_9GAMM</name>
<keyword evidence="3" id="KW-0808">Transferase</keyword>
<dbReference type="InterPro" id="IPR001173">
    <property type="entry name" value="Glyco_trans_2-like"/>
</dbReference>
<dbReference type="PANTHER" id="PTHR43179:SF7">
    <property type="entry name" value="RHAMNOSYLTRANSFERASE WBBL"/>
    <property type="match status" value="1"/>
</dbReference>
<proteinExistence type="predicted"/>
<evidence type="ECO:0000313" key="3">
    <source>
        <dbReference type="EMBL" id="SHG85619.1"/>
    </source>
</evidence>
<accession>A0A1M5N8V6</accession>
<sequence>MSGNKGVMGQFLKSLLPKSDDLAAVPSVAHVAAVESDSRMPAEVEPSSIEPLASGSDAGIGQELPVAVGPVAAPSQLQCYADSLVAIRKPAGLLISGWIADGSGDATDAALKSEGRLVASSAWVFRYPRPDVATYLDAANDAPNAYGFACFLPATDVPDDADAALHLRCGEAEFSIQVAIGSGNRDAYAIGALQGVWYAASEQLLTHFGSLPAEIMTAVVGPMPTSLRLHVDNCIPAGDHSVVINGWCAALNKAPLEVYFVDELTLEATRVDQTWERTLRADVAEALKDQGPINRHCGFVCVAPVGSAESLGNLALYFVSGSSIGRWPLLPPAPLKPRPNTELLLGMFGKTQMHMDSMMRQLGPAIETALPLRPIARDVQGDLRWFGTAPKNPKATIIIPVWRKADLLRYQLAALSTISAEKRPEIIIAIDDPALEESIVGSGDDWLARFGMPFAIYSCGYNLGFVEQLKSAASVARGDVLVLMHSDVLPDQADWLEQLLAVFDRQPRCGVVGPKLLYEDGSIHSEGLLRVRVAPWPQMVDLERVNNGHPNAARPTALRRVDAVPSACLLVKRRLFEVLGGFDNRYLLEDEFAVADFCARAEQIGYVTLLQPSVAMRHLEGHSWDAYVAEEPFLADINWRHKVHLYNCWRHAQRLAQAGGRAA</sequence>
<organism evidence="3 4">
    <name type="scientific">Hydrocarboniphaga daqingensis</name>
    <dbReference type="NCBI Taxonomy" id="490188"/>
    <lineage>
        <taxon>Bacteria</taxon>
        <taxon>Pseudomonadati</taxon>
        <taxon>Pseudomonadota</taxon>
        <taxon>Gammaproteobacteria</taxon>
        <taxon>Nevskiales</taxon>
        <taxon>Nevskiaceae</taxon>
        <taxon>Hydrocarboniphaga</taxon>
    </lineage>
</organism>
<reference evidence="3 4" key="1">
    <citation type="submission" date="2016-11" db="EMBL/GenBank/DDBJ databases">
        <authorList>
            <person name="Jaros S."/>
            <person name="Januszkiewicz K."/>
            <person name="Wedrychowicz H."/>
        </authorList>
    </citation>
    <scope>NUCLEOTIDE SEQUENCE [LARGE SCALE GENOMIC DNA]</scope>
    <source>
        <strain evidence="3 4">CGMCC 1.7049</strain>
    </source>
</reference>
<dbReference type="EMBL" id="FQWZ01000003">
    <property type="protein sequence ID" value="SHG85619.1"/>
    <property type="molecule type" value="Genomic_DNA"/>
</dbReference>
<evidence type="ECO:0000313" key="4">
    <source>
        <dbReference type="Proteomes" id="UP000199758"/>
    </source>
</evidence>
<dbReference type="AlphaFoldDB" id="A0A1M5N8V6"/>
<gene>
    <name evidence="3" type="ORF">SAMN04488068_1682</name>
</gene>
<dbReference type="Proteomes" id="UP000199758">
    <property type="component" value="Unassembled WGS sequence"/>
</dbReference>
<dbReference type="PANTHER" id="PTHR43179">
    <property type="entry name" value="RHAMNOSYLTRANSFERASE WBBL"/>
    <property type="match status" value="1"/>
</dbReference>
<dbReference type="InterPro" id="IPR029044">
    <property type="entry name" value="Nucleotide-diphossugar_trans"/>
</dbReference>
<dbReference type="Pfam" id="PF00535">
    <property type="entry name" value="Glycos_transf_2"/>
    <property type="match status" value="1"/>
</dbReference>
<dbReference type="RefSeq" id="WP_084083254.1">
    <property type="nucleotide sequence ID" value="NZ_FQWZ01000003.1"/>
</dbReference>